<accession>A0A8T1MI83</accession>
<protein>
    <submittedName>
        <fullName evidence="1">Uncharacterized protein</fullName>
    </submittedName>
</protein>
<dbReference type="AlphaFoldDB" id="A0A8T1MI83"/>
<reference evidence="1 2" key="1">
    <citation type="journal article" date="2018" name="Biotechnol. Adv.">
        <title>Improved genomic resources and new bioinformatic workflow for the carcinogenic parasite Clonorchis sinensis: Biotechnological implications.</title>
        <authorList>
            <person name="Wang D."/>
            <person name="Korhonen P.K."/>
            <person name="Gasser R.B."/>
            <person name="Young N.D."/>
        </authorList>
    </citation>
    <scope>NUCLEOTIDE SEQUENCE [LARGE SCALE GENOMIC DNA]</scope>
    <source>
        <strain evidence="1">Cs-k2</strain>
    </source>
</reference>
<proteinExistence type="predicted"/>
<comment type="caution">
    <text evidence="1">The sequence shown here is derived from an EMBL/GenBank/DDBJ whole genome shotgun (WGS) entry which is preliminary data.</text>
</comment>
<dbReference type="Proteomes" id="UP000286415">
    <property type="component" value="Unassembled WGS sequence"/>
</dbReference>
<evidence type="ECO:0000313" key="2">
    <source>
        <dbReference type="Proteomes" id="UP000286415"/>
    </source>
</evidence>
<keyword evidence="2" id="KW-1185">Reference proteome</keyword>
<evidence type="ECO:0000313" key="1">
    <source>
        <dbReference type="EMBL" id="KAG5448602.1"/>
    </source>
</evidence>
<sequence>MSNGGCGIKDTFQDGGHIPATSMAAVLASSGVDLAESFNETFGIGPFPTLGVFQAKLSHFQRQTGTSYVIRSSISREQQMAKRRLGIPAYHDFYWVQYVCIHNEQRSCHKPK</sequence>
<gene>
    <name evidence="1" type="ORF">CSKR_200790</name>
</gene>
<name>A0A8T1MI83_CLOSI</name>
<dbReference type="EMBL" id="NIRI02000042">
    <property type="protein sequence ID" value="KAG5448602.1"/>
    <property type="molecule type" value="Genomic_DNA"/>
</dbReference>
<organism evidence="1 2">
    <name type="scientific">Clonorchis sinensis</name>
    <name type="common">Chinese liver fluke</name>
    <dbReference type="NCBI Taxonomy" id="79923"/>
    <lineage>
        <taxon>Eukaryota</taxon>
        <taxon>Metazoa</taxon>
        <taxon>Spiralia</taxon>
        <taxon>Lophotrochozoa</taxon>
        <taxon>Platyhelminthes</taxon>
        <taxon>Trematoda</taxon>
        <taxon>Digenea</taxon>
        <taxon>Opisthorchiida</taxon>
        <taxon>Opisthorchiata</taxon>
        <taxon>Opisthorchiidae</taxon>
        <taxon>Clonorchis</taxon>
    </lineage>
</organism>
<reference evidence="1 2" key="2">
    <citation type="journal article" date="2021" name="Genomics">
        <title>High-quality reference genome for Clonorchis sinensis.</title>
        <authorList>
            <person name="Young N.D."/>
            <person name="Stroehlein A.J."/>
            <person name="Kinkar L."/>
            <person name="Wang T."/>
            <person name="Sohn W.M."/>
            <person name="Chang B.C.H."/>
            <person name="Kaur P."/>
            <person name="Weisz D."/>
            <person name="Dudchenko O."/>
            <person name="Aiden E.L."/>
            <person name="Korhonen P.K."/>
            <person name="Gasser R.B."/>
        </authorList>
    </citation>
    <scope>NUCLEOTIDE SEQUENCE [LARGE SCALE GENOMIC DNA]</scope>
    <source>
        <strain evidence="1">Cs-k2</strain>
    </source>
</reference>